<evidence type="ECO:0000313" key="3">
    <source>
        <dbReference type="EMBL" id="KJE23115.1"/>
    </source>
</evidence>
<dbReference type="AlphaFoldDB" id="A0A0D8BGC3"/>
<reference evidence="3 4" key="2">
    <citation type="journal article" date="2016" name="Genome Announc.">
        <title>Permanent Draft Genome Sequences for Two Variants of Frankia sp. Strain CpI1, the First Frankia Strain Isolated from Root Nodules of Comptonia peregrina.</title>
        <authorList>
            <person name="Oshone R."/>
            <person name="Hurst S.G.IV."/>
            <person name="Abebe-Akele F."/>
            <person name="Simpson S."/>
            <person name="Morris K."/>
            <person name="Thomas W.K."/>
            <person name="Tisa L.S."/>
        </authorList>
    </citation>
    <scope>NUCLEOTIDE SEQUENCE [LARGE SCALE GENOMIC DNA]</scope>
    <source>
        <strain evidence="4">CpI1-S</strain>
    </source>
</reference>
<feature type="region of interest" description="Disordered" evidence="1">
    <location>
        <begin position="1"/>
        <end position="23"/>
    </location>
</feature>
<dbReference type="Gene3D" id="3.40.50.150">
    <property type="entry name" value="Vaccinia Virus protein VP39"/>
    <property type="match status" value="1"/>
</dbReference>
<dbReference type="PATRIC" id="fig|1502723.3.peg.1645"/>
<evidence type="ECO:0000259" key="2">
    <source>
        <dbReference type="Pfam" id="PF08241"/>
    </source>
</evidence>
<evidence type="ECO:0000256" key="1">
    <source>
        <dbReference type="SAM" id="MobiDB-lite"/>
    </source>
</evidence>
<dbReference type="PANTHER" id="PTHR43464:SF82">
    <property type="entry name" value="METHYLTRANSFERASE DOMAIN-CONTAINING PROTEIN"/>
    <property type="match status" value="1"/>
</dbReference>
<dbReference type="CDD" id="cd02440">
    <property type="entry name" value="AdoMet_MTases"/>
    <property type="match status" value="1"/>
</dbReference>
<proteinExistence type="predicted"/>
<accession>A0A0D8BGC3</accession>
<feature type="domain" description="Methyltransferase type 11" evidence="2">
    <location>
        <begin position="75"/>
        <end position="169"/>
    </location>
</feature>
<keyword evidence="3" id="KW-0489">Methyltransferase</keyword>
<comment type="caution">
    <text evidence="3">The sequence shown here is derived from an EMBL/GenBank/DDBJ whole genome shotgun (WGS) entry which is preliminary data.</text>
</comment>
<organism evidence="3 4">
    <name type="scientific">Frankia torreyi</name>
    <dbReference type="NCBI Taxonomy" id="1856"/>
    <lineage>
        <taxon>Bacteria</taxon>
        <taxon>Bacillati</taxon>
        <taxon>Actinomycetota</taxon>
        <taxon>Actinomycetes</taxon>
        <taxon>Frankiales</taxon>
        <taxon>Frankiaceae</taxon>
        <taxon>Frankia</taxon>
    </lineage>
</organism>
<dbReference type="InterPro" id="IPR029063">
    <property type="entry name" value="SAM-dependent_MTases_sf"/>
</dbReference>
<protein>
    <submittedName>
        <fullName evidence="3">Methyltransferase family protein</fullName>
    </submittedName>
</protein>
<keyword evidence="3" id="KW-0808">Transferase</keyword>
<dbReference type="SUPFAM" id="SSF53335">
    <property type="entry name" value="S-adenosyl-L-methionine-dependent methyltransferases"/>
    <property type="match status" value="1"/>
</dbReference>
<reference evidence="4" key="1">
    <citation type="submission" date="2015-02" db="EMBL/GenBank/DDBJ databases">
        <title>Draft Genome of Frankia sp. CpI1-S.</title>
        <authorList>
            <person name="Oshone R.T."/>
            <person name="Ngom M."/>
            <person name="Ghodhbane-Gtari F."/>
            <person name="Gtari M."/>
            <person name="Morris K."/>
            <person name="Thomas K."/>
            <person name="Sen A."/>
            <person name="Tisa L.S."/>
        </authorList>
    </citation>
    <scope>NUCLEOTIDE SEQUENCE [LARGE SCALE GENOMIC DNA]</scope>
    <source>
        <strain evidence="4">CpI1-S</strain>
    </source>
</reference>
<dbReference type="Pfam" id="PF08241">
    <property type="entry name" value="Methyltransf_11"/>
    <property type="match status" value="1"/>
</dbReference>
<keyword evidence="4" id="KW-1185">Reference proteome</keyword>
<dbReference type="EMBL" id="JYFN01000016">
    <property type="protein sequence ID" value="KJE23115.1"/>
    <property type="molecule type" value="Genomic_DNA"/>
</dbReference>
<dbReference type="InterPro" id="IPR013216">
    <property type="entry name" value="Methyltransf_11"/>
</dbReference>
<gene>
    <name evidence="3" type="ORF">FF36_02543</name>
</gene>
<evidence type="ECO:0000313" key="4">
    <source>
        <dbReference type="Proteomes" id="UP000032545"/>
    </source>
</evidence>
<dbReference type="GO" id="GO:0032259">
    <property type="term" value="P:methylation"/>
    <property type="evidence" value="ECO:0007669"/>
    <property type="project" value="UniProtKB-KW"/>
</dbReference>
<sequence length="287" mass="31012">MTHQPGAAPRPGTSHQSGVDGPALNRAHWDERVPLHLNGAFYDVAGFRRRPDVLRAFEVAEVGEVSGKRLVHLQCHIGLDSLSWAGRGAAVVGLDFSAPAVEAARALAVEIGVDARFVVADVYDAVEALDGETFDVVYTGVGALPWLADLHRWARVVARLLAPGGFLYLAESHPFAHTLDEATGTTVAYDYFAEGPFVSTDTGSYADRLAATTQNTTVQYEHRLGSVVSAIAAAGLRIEFLHEHDRALFAQFESLVRGPDGFRPPEGRHRLPLMYSLRATKPGHPDA</sequence>
<dbReference type="Proteomes" id="UP000032545">
    <property type="component" value="Unassembled WGS sequence"/>
</dbReference>
<dbReference type="PANTHER" id="PTHR43464">
    <property type="entry name" value="METHYLTRANSFERASE"/>
    <property type="match status" value="1"/>
</dbReference>
<name>A0A0D8BGC3_9ACTN</name>
<dbReference type="GO" id="GO:0008757">
    <property type="term" value="F:S-adenosylmethionine-dependent methyltransferase activity"/>
    <property type="evidence" value="ECO:0007669"/>
    <property type="project" value="InterPro"/>
</dbReference>